<proteinExistence type="predicted"/>
<protein>
    <recommendedName>
        <fullName evidence="2">Peroxidase</fullName>
    </recommendedName>
</protein>
<comment type="caution">
    <text evidence="1">The sequence shown here is derived from an EMBL/GenBank/DDBJ whole genome shotgun (WGS) entry which is preliminary data.</text>
</comment>
<dbReference type="AlphaFoldDB" id="A0AAW2XCN0"/>
<gene>
    <name evidence="1" type="ORF">Slati_1154900</name>
</gene>
<dbReference type="EMBL" id="JACGWN010000004">
    <property type="protein sequence ID" value="KAL0451768.1"/>
    <property type="molecule type" value="Genomic_DNA"/>
</dbReference>
<accession>A0AAW2XCN0</accession>
<reference evidence="1" key="2">
    <citation type="journal article" date="2024" name="Plant">
        <title>Genomic evolution and insights into agronomic trait innovations of Sesamum species.</title>
        <authorList>
            <person name="Miao H."/>
            <person name="Wang L."/>
            <person name="Qu L."/>
            <person name="Liu H."/>
            <person name="Sun Y."/>
            <person name="Le M."/>
            <person name="Wang Q."/>
            <person name="Wei S."/>
            <person name="Zheng Y."/>
            <person name="Lin W."/>
            <person name="Duan Y."/>
            <person name="Cao H."/>
            <person name="Xiong S."/>
            <person name="Wang X."/>
            <person name="Wei L."/>
            <person name="Li C."/>
            <person name="Ma Q."/>
            <person name="Ju M."/>
            <person name="Zhao R."/>
            <person name="Li G."/>
            <person name="Mu C."/>
            <person name="Tian Q."/>
            <person name="Mei H."/>
            <person name="Zhang T."/>
            <person name="Gao T."/>
            <person name="Zhang H."/>
        </authorList>
    </citation>
    <scope>NUCLEOTIDE SEQUENCE</scope>
    <source>
        <strain evidence="1">KEN1</strain>
    </source>
</reference>
<reference evidence="1" key="1">
    <citation type="submission" date="2020-06" db="EMBL/GenBank/DDBJ databases">
        <authorList>
            <person name="Li T."/>
            <person name="Hu X."/>
            <person name="Zhang T."/>
            <person name="Song X."/>
            <person name="Zhang H."/>
            <person name="Dai N."/>
            <person name="Sheng W."/>
            <person name="Hou X."/>
            <person name="Wei L."/>
        </authorList>
    </citation>
    <scope>NUCLEOTIDE SEQUENCE</scope>
    <source>
        <strain evidence="1">KEN1</strain>
        <tissue evidence="1">Leaf</tissue>
    </source>
</reference>
<organism evidence="1">
    <name type="scientific">Sesamum latifolium</name>
    <dbReference type="NCBI Taxonomy" id="2727402"/>
    <lineage>
        <taxon>Eukaryota</taxon>
        <taxon>Viridiplantae</taxon>
        <taxon>Streptophyta</taxon>
        <taxon>Embryophyta</taxon>
        <taxon>Tracheophyta</taxon>
        <taxon>Spermatophyta</taxon>
        <taxon>Magnoliopsida</taxon>
        <taxon>eudicotyledons</taxon>
        <taxon>Gunneridae</taxon>
        <taxon>Pentapetalae</taxon>
        <taxon>asterids</taxon>
        <taxon>lamiids</taxon>
        <taxon>Lamiales</taxon>
        <taxon>Pedaliaceae</taxon>
        <taxon>Sesamum</taxon>
    </lineage>
</organism>
<sequence>MATITQRRNGCPAMATPLFFNRPDLMRTATAQLGRHDALGDSKAVQTILGRHNCS</sequence>
<evidence type="ECO:0000313" key="1">
    <source>
        <dbReference type="EMBL" id="KAL0451768.1"/>
    </source>
</evidence>
<evidence type="ECO:0008006" key="2">
    <source>
        <dbReference type="Google" id="ProtNLM"/>
    </source>
</evidence>
<name>A0AAW2XCN0_9LAMI</name>